<dbReference type="EMBL" id="ML996695">
    <property type="protein sequence ID" value="KAF2400455.1"/>
    <property type="molecule type" value="Genomic_DNA"/>
</dbReference>
<dbReference type="PROSITE" id="PS50127">
    <property type="entry name" value="UBC_2"/>
    <property type="match status" value="2"/>
</dbReference>
<dbReference type="CDD" id="cd00195">
    <property type="entry name" value="UBCc_UEV"/>
    <property type="match status" value="1"/>
</dbReference>
<sequence>MSDHSVLRITRELYELTKGGDLSIAAACRDVDVRRVRALIIGPPDTPYEFGFFEFLIKFGKDYPTKAPYVISLTTNRGQTRFNPNIYSIGKVCLSILGTWRGSSGEEWSSAQGLESVLLSIQSLMSSNPYENEPGFEEARGEEDKKLQQLYVEKIRHETLRISVIERLEDHLGIDRKQNKRPTHITPDAEPNPEVDEWEPFKDKCKLRCLWYFQSYMNSINDGMAKHKDGTRFERMPFEGHGNQMDGQFMYSQLKKRLLVVREKLDEETALWAGEGLIAVQKELTIANNIKRQYEQTVELFKRLDSPLDIELIDDNPFVWILTLVGQPMTNLDAGIVRIRMHISPNFPEEQPRVVVLTPLFHHRISSSGQLCYFTTRDSSNLASHVQAIITAIEDENPAYDPRTLVNPEAAKLLWGSPEDKKTYNRRLRRSVQDSLEYGY</sequence>
<dbReference type="Pfam" id="PF00179">
    <property type="entry name" value="UQ_con"/>
    <property type="match status" value="2"/>
</dbReference>
<feature type="domain" description="UBC core" evidence="15">
    <location>
        <begin position="4"/>
        <end position="164"/>
    </location>
</feature>
<evidence type="ECO:0000256" key="1">
    <source>
        <dbReference type="ARBA" id="ARBA00004123"/>
    </source>
</evidence>
<dbReference type="GO" id="GO:0005737">
    <property type="term" value="C:cytoplasm"/>
    <property type="evidence" value="ECO:0007669"/>
    <property type="project" value="UniProtKB-SubCell"/>
</dbReference>
<dbReference type="InterPro" id="IPR000608">
    <property type="entry name" value="UBC"/>
</dbReference>
<dbReference type="PANTHER" id="PTHR46116:SF26">
    <property type="entry name" value="UBIQUITIN-CONJUGATING ENZYME E2 Z"/>
    <property type="match status" value="1"/>
</dbReference>
<evidence type="ECO:0000256" key="4">
    <source>
        <dbReference type="ARBA" id="ARBA00022490"/>
    </source>
</evidence>
<evidence type="ECO:0000313" key="17">
    <source>
        <dbReference type="Proteomes" id="UP000799640"/>
    </source>
</evidence>
<dbReference type="Gene3D" id="3.10.110.10">
    <property type="entry name" value="Ubiquitin Conjugating Enzyme"/>
    <property type="match status" value="2"/>
</dbReference>
<dbReference type="GO" id="GO:0004869">
    <property type="term" value="F:cysteine-type endopeptidase inhibitor activity"/>
    <property type="evidence" value="ECO:0007669"/>
    <property type="project" value="TreeGrafter"/>
</dbReference>
<reference evidence="16" key="1">
    <citation type="journal article" date="2020" name="Stud. Mycol.">
        <title>101 Dothideomycetes genomes: a test case for predicting lifestyles and emergence of pathogens.</title>
        <authorList>
            <person name="Haridas S."/>
            <person name="Albert R."/>
            <person name="Binder M."/>
            <person name="Bloem J."/>
            <person name="Labutti K."/>
            <person name="Salamov A."/>
            <person name="Andreopoulos B."/>
            <person name="Baker S."/>
            <person name="Barry K."/>
            <person name="Bills G."/>
            <person name="Bluhm B."/>
            <person name="Cannon C."/>
            <person name="Castanera R."/>
            <person name="Culley D."/>
            <person name="Daum C."/>
            <person name="Ezra D."/>
            <person name="Gonzalez J."/>
            <person name="Henrissat B."/>
            <person name="Kuo A."/>
            <person name="Liang C."/>
            <person name="Lipzen A."/>
            <person name="Lutzoni F."/>
            <person name="Magnuson J."/>
            <person name="Mondo S."/>
            <person name="Nolan M."/>
            <person name="Ohm R."/>
            <person name="Pangilinan J."/>
            <person name="Park H.-J."/>
            <person name="Ramirez L."/>
            <person name="Alfaro M."/>
            <person name="Sun H."/>
            <person name="Tritt A."/>
            <person name="Yoshinaga Y."/>
            <person name="Zwiers L.-H."/>
            <person name="Turgeon B."/>
            <person name="Goodwin S."/>
            <person name="Spatafora J."/>
            <person name="Crous P."/>
            <person name="Grigoriev I."/>
        </authorList>
    </citation>
    <scope>NUCLEOTIDE SEQUENCE</scope>
    <source>
        <strain evidence="16">CBS 262.69</strain>
    </source>
</reference>
<accession>A0A6G1HXJ1</accession>
<gene>
    <name evidence="16" type="ORF">EJ06DRAFT_577958</name>
</gene>
<dbReference type="AlphaFoldDB" id="A0A6G1HXJ1"/>
<keyword evidence="10" id="KW-0539">Nucleus</keyword>
<comment type="subcellular location">
    <subcellularLocation>
        <location evidence="2">Cytoplasm</location>
    </subcellularLocation>
    <subcellularLocation>
        <location evidence="1">Nucleus</location>
    </subcellularLocation>
</comment>
<keyword evidence="9" id="KW-0067">ATP-binding</keyword>
<evidence type="ECO:0000256" key="14">
    <source>
        <dbReference type="ARBA" id="ARBA00042401"/>
    </source>
</evidence>
<keyword evidence="8" id="KW-0833">Ubl conjugation pathway</keyword>
<dbReference type="EC" id="2.3.2.23" evidence="3"/>
<evidence type="ECO:0000256" key="12">
    <source>
        <dbReference type="ARBA" id="ARBA00041798"/>
    </source>
</evidence>
<dbReference type="SUPFAM" id="SSF54495">
    <property type="entry name" value="UBC-like"/>
    <property type="match status" value="2"/>
</dbReference>
<proteinExistence type="predicted"/>
<dbReference type="CDD" id="cd23809">
    <property type="entry name" value="UBCc_UBE2Z"/>
    <property type="match status" value="1"/>
</dbReference>
<dbReference type="Proteomes" id="UP000799640">
    <property type="component" value="Unassembled WGS sequence"/>
</dbReference>
<name>A0A6G1HXJ1_9PEZI</name>
<evidence type="ECO:0000256" key="7">
    <source>
        <dbReference type="ARBA" id="ARBA00022741"/>
    </source>
</evidence>
<evidence type="ECO:0000256" key="3">
    <source>
        <dbReference type="ARBA" id="ARBA00012486"/>
    </source>
</evidence>
<organism evidence="16 17">
    <name type="scientific">Trichodelitschia bisporula</name>
    <dbReference type="NCBI Taxonomy" id="703511"/>
    <lineage>
        <taxon>Eukaryota</taxon>
        <taxon>Fungi</taxon>
        <taxon>Dikarya</taxon>
        <taxon>Ascomycota</taxon>
        <taxon>Pezizomycotina</taxon>
        <taxon>Dothideomycetes</taxon>
        <taxon>Dothideomycetes incertae sedis</taxon>
        <taxon>Phaeotrichales</taxon>
        <taxon>Phaeotrichaceae</taxon>
        <taxon>Trichodelitschia</taxon>
    </lineage>
</organism>
<evidence type="ECO:0000256" key="8">
    <source>
        <dbReference type="ARBA" id="ARBA00022786"/>
    </source>
</evidence>
<dbReference type="GO" id="GO:0005524">
    <property type="term" value="F:ATP binding"/>
    <property type="evidence" value="ECO:0007669"/>
    <property type="project" value="UniProtKB-KW"/>
</dbReference>
<evidence type="ECO:0000256" key="6">
    <source>
        <dbReference type="ARBA" id="ARBA00022703"/>
    </source>
</evidence>
<evidence type="ECO:0000259" key="15">
    <source>
        <dbReference type="PROSITE" id="PS50127"/>
    </source>
</evidence>
<dbReference type="OrthoDB" id="1926878at2759"/>
<keyword evidence="6" id="KW-0053">Apoptosis</keyword>
<dbReference type="GO" id="GO:0006915">
    <property type="term" value="P:apoptotic process"/>
    <property type="evidence" value="ECO:0007669"/>
    <property type="project" value="UniProtKB-KW"/>
</dbReference>
<keyword evidence="4" id="KW-0963">Cytoplasm</keyword>
<dbReference type="InterPro" id="IPR016135">
    <property type="entry name" value="UBQ-conjugating_enzyme/RWD"/>
</dbReference>
<feature type="domain" description="UBC core" evidence="15">
    <location>
        <begin position="288"/>
        <end position="437"/>
    </location>
</feature>
<evidence type="ECO:0000256" key="2">
    <source>
        <dbReference type="ARBA" id="ARBA00004496"/>
    </source>
</evidence>
<evidence type="ECO:0000256" key="9">
    <source>
        <dbReference type="ARBA" id="ARBA00022840"/>
    </source>
</evidence>
<evidence type="ECO:0000313" key="16">
    <source>
        <dbReference type="EMBL" id="KAF2400455.1"/>
    </source>
</evidence>
<protein>
    <recommendedName>
        <fullName evidence="11">Ubiquitin-conjugating enzyme E2 Z</fullName>
        <ecNumber evidence="3">2.3.2.23</ecNumber>
    </recommendedName>
    <alternativeName>
        <fullName evidence="12">E2 ubiquitin-conjugating enzyme Z</fullName>
    </alternativeName>
    <alternativeName>
        <fullName evidence="14">Ubiquitin carrier protein Z</fullName>
    </alternativeName>
    <alternativeName>
        <fullName evidence="13">Ubiquitin-protein ligase Z</fullName>
    </alternativeName>
</protein>
<dbReference type="PANTHER" id="PTHR46116">
    <property type="entry name" value="(E3-INDEPENDENT) E2 UBIQUITIN-CONJUGATING ENZYME"/>
    <property type="match status" value="1"/>
</dbReference>
<keyword evidence="7" id="KW-0547">Nucleotide-binding</keyword>
<dbReference type="SMART" id="SM00212">
    <property type="entry name" value="UBCc"/>
    <property type="match status" value="2"/>
</dbReference>
<dbReference type="GO" id="GO:0043066">
    <property type="term" value="P:negative regulation of apoptotic process"/>
    <property type="evidence" value="ECO:0007669"/>
    <property type="project" value="TreeGrafter"/>
</dbReference>
<evidence type="ECO:0000256" key="10">
    <source>
        <dbReference type="ARBA" id="ARBA00023242"/>
    </source>
</evidence>
<dbReference type="GO" id="GO:0005634">
    <property type="term" value="C:nucleus"/>
    <property type="evidence" value="ECO:0007669"/>
    <property type="project" value="UniProtKB-SubCell"/>
</dbReference>
<dbReference type="GO" id="GO:0061631">
    <property type="term" value="F:ubiquitin conjugating enzyme activity"/>
    <property type="evidence" value="ECO:0007669"/>
    <property type="project" value="UniProtKB-EC"/>
</dbReference>
<evidence type="ECO:0000256" key="13">
    <source>
        <dbReference type="ARBA" id="ARBA00042316"/>
    </source>
</evidence>
<keyword evidence="5" id="KW-0808">Transferase</keyword>
<evidence type="ECO:0000256" key="11">
    <source>
        <dbReference type="ARBA" id="ARBA00039894"/>
    </source>
</evidence>
<keyword evidence="17" id="KW-1185">Reference proteome</keyword>
<evidence type="ECO:0000256" key="5">
    <source>
        <dbReference type="ARBA" id="ARBA00022679"/>
    </source>
</evidence>